<organism evidence="2 3">
    <name type="scientific">Candidatus Doudnabacteria bacterium RIFCSPHIGHO2_01_FULL_46_24</name>
    <dbReference type="NCBI Taxonomy" id="1817825"/>
    <lineage>
        <taxon>Bacteria</taxon>
        <taxon>Candidatus Doudnaibacteriota</taxon>
    </lineage>
</organism>
<evidence type="ECO:0000313" key="2">
    <source>
        <dbReference type="EMBL" id="OGE81612.1"/>
    </source>
</evidence>
<evidence type="ECO:0000259" key="1">
    <source>
        <dbReference type="Pfam" id="PF01872"/>
    </source>
</evidence>
<sequence>MSKPAFIAVAAVTLDGRIAAYRGQNTDWTRKEDKQFLRKFLDKCDVVLVGRTTYRVAYAPLSKRNCIVLTSRVKTVFKKSPLAFFCNPKAVDLLALIKRLGYKQVAVLGGQKVYSYCLEKGLLDELFLTIEPLIFGRGLNLLEIKKLPRQRVNLLSFKRLNSKGSALLHYRLTKK</sequence>
<dbReference type="PANTHER" id="PTHR38011">
    <property type="entry name" value="DIHYDROFOLATE REDUCTASE FAMILY PROTEIN (AFU_ORTHOLOGUE AFUA_8G06820)"/>
    <property type="match status" value="1"/>
</dbReference>
<reference evidence="2 3" key="1">
    <citation type="journal article" date="2016" name="Nat. Commun.">
        <title>Thousands of microbial genomes shed light on interconnected biogeochemical processes in an aquifer system.</title>
        <authorList>
            <person name="Anantharaman K."/>
            <person name="Brown C.T."/>
            <person name="Hug L.A."/>
            <person name="Sharon I."/>
            <person name="Castelle C.J."/>
            <person name="Probst A.J."/>
            <person name="Thomas B.C."/>
            <person name="Singh A."/>
            <person name="Wilkins M.J."/>
            <person name="Karaoz U."/>
            <person name="Brodie E.L."/>
            <person name="Williams K.H."/>
            <person name="Hubbard S.S."/>
            <person name="Banfield J.F."/>
        </authorList>
    </citation>
    <scope>NUCLEOTIDE SEQUENCE [LARGE SCALE GENOMIC DNA]</scope>
</reference>
<dbReference type="GO" id="GO:0009231">
    <property type="term" value="P:riboflavin biosynthetic process"/>
    <property type="evidence" value="ECO:0007669"/>
    <property type="project" value="InterPro"/>
</dbReference>
<dbReference type="EMBL" id="MFEL01000007">
    <property type="protein sequence ID" value="OGE81612.1"/>
    <property type="molecule type" value="Genomic_DNA"/>
</dbReference>
<gene>
    <name evidence="2" type="ORF">A2720_00765</name>
</gene>
<dbReference type="InterPro" id="IPR050765">
    <property type="entry name" value="Riboflavin_Biosynth_HTPR"/>
</dbReference>
<dbReference type="InterPro" id="IPR024072">
    <property type="entry name" value="DHFR-like_dom_sf"/>
</dbReference>
<feature type="domain" description="Bacterial bifunctional deaminase-reductase C-terminal" evidence="1">
    <location>
        <begin position="7"/>
        <end position="149"/>
    </location>
</feature>
<protein>
    <recommendedName>
        <fullName evidence="1">Bacterial bifunctional deaminase-reductase C-terminal domain-containing protein</fullName>
    </recommendedName>
</protein>
<dbReference type="Gene3D" id="3.40.430.10">
    <property type="entry name" value="Dihydrofolate Reductase, subunit A"/>
    <property type="match status" value="1"/>
</dbReference>
<dbReference type="AlphaFoldDB" id="A0A1F5NVR3"/>
<evidence type="ECO:0000313" key="3">
    <source>
        <dbReference type="Proteomes" id="UP000178892"/>
    </source>
</evidence>
<accession>A0A1F5NVR3</accession>
<dbReference type="Proteomes" id="UP000178892">
    <property type="component" value="Unassembled WGS sequence"/>
</dbReference>
<dbReference type="InterPro" id="IPR002734">
    <property type="entry name" value="RibDG_C"/>
</dbReference>
<dbReference type="GO" id="GO:0008703">
    <property type="term" value="F:5-amino-6-(5-phosphoribosylamino)uracil reductase activity"/>
    <property type="evidence" value="ECO:0007669"/>
    <property type="project" value="InterPro"/>
</dbReference>
<dbReference type="SUPFAM" id="SSF53597">
    <property type="entry name" value="Dihydrofolate reductase-like"/>
    <property type="match status" value="1"/>
</dbReference>
<comment type="caution">
    <text evidence="2">The sequence shown here is derived from an EMBL/GenBank/DDBJ whole genome shotgun (WGS) entry which is preliminary data.</text>
</comment>
<name>A0A1F5NVR3_9BACT</name>
<dbReference type="STRING" id="1817825.A2720_00765"/>
<proteinExistence type="predicted"/>
<dbReference type="Pfam" id="PF01872">
    <property type="entry name" value="RibD_C"/>
    <property type="match status" value="1"/>
</dbReference>